<evidence type="ECO:0000256" key="1">
    <source>
        <dbReference type="ARBA" id="ARBA00004141"/>
    </source>
</evidence>
<evidence type="ECO:0000313" key="8">
    <source>
        <dbReference type="EMBL" id="GFR78489.1"/>
    </source>
</evidence>
<keyword evidence="3" id="KW-0812">Transmembrane</keyword>
<gene>
    <name evidence="8" type="ORF">ElyMa_000535200</name>
</gene>
<evidence type="ECO:0000256" key="7">
    <source>
        <dbReference type="RuleBase" id="RU368066"/>
    </source>
</evidence>
<dbReference type="Pfam" id="PF04515">
    <property type="entry name" value="Choline_transpo"/>
    <property type="match status" value="1"/>
</dbReference>
<keyword evidence="5" id="KW-0472">Membrane</keyword>
<evidence type="ECO:0000256" key="6">
    <source>
        <dbReference type="ARBA" id="ARBA00023180"/>
    </source>
</evidence>
<dbReference type="PANTHER" id="PTHR12385:SF14">
    <property type="entry name" value="CHOLINE TRANSPORTER-LIKE 2"/>
    <property type="match status" value="1"/>
</dbReference>
<evidence type="ECO:0000313" key="9">
    <source>
        <dbReference type="Proteomes" id="UP000762676"/>
    </source>
</evidence>
<keyword evidence="9" id="KW-1185">Reference proteome</keyword>
<dbReference type="GO" id="GO:0022857">
    <property type="term" value="F:transmembrane transporter activity"/>
    <property type="evidence" value="ECO:0007669"/>
    <property type="project" value="UniProtKB-UniRule"/>
</dbReference>
<evidence type="ECO:0000256" key="2">
    <source>
        <dbReference type="ARBA" id="ARBA00007168"/>
    </source>
</evidence>
<comment type="caution">
    <text evidence="8">The sequence shown here is derived from an EMBL/GenBank/DDBJ whole genome shotgun (WGS) entry which is preliminary data.</text>
</comment>
<reference evidence="8 9" key="1">
    <citation type="journal article" date="2021" name="Elife">
        <title>Chloroplast acquisition without the gene transfer in kleptoplastic sea slugs, Plakobranchus ocellatus.</title>
        <authorList>
            <person name="Maeda T."/>
            <person name="Takahashi S."/>
            <person name="Yoshida T."/>
            <person name="Shimamura S."/>
            <person name="Takaki Y."/>
            <person name="Nagai Y."/>
            <person name="Toyoda A."/>
            <person name="Suzuki Y."/>
            <person name="Arimoto A."/>
            <person name="Ishii H."/>
            <person name="Satoh N."/>
            <person name="Nishiyama T."/>
            <person name="Hasebe M."/>
            <person name="Maruyama T."/>
            <person name="Minagawa J."/>
            <person name="Obokata J."/>
            <person name="Shigenobu S."/>
        </authorList>
    </citation>
    <scope>NUCLEOTIDE SEQUENCE [LARGE SCALE GENOMIC DNA]</scope>
</reference>
<comment type="similarity">
    <text evidence="2 7">Belongs to the CTL (choline transporter-like) family.</text>
</comment>
<organism evidence="8 9">
    <name type="scientific">Elysia marginata</name>
    <dbReference type="NCBI Taxonomy" id="1093978"/>
    <lineage>
        <taxon>Eukaryota</taxon>
        <taxon>Metazoa</taxon>
        <taxon>Spiralia</taxon>
        <taxon>Lophotrochozoa</taxon>
        <taxon>Mollusca</taxon>
        <taxon>Gastropoda</taxon>
        <taxon>Heterobranchia</taxon>
        <taxon>Euthyneura</taxon>
        <taxon>Panpulmonata</taxon>
        <taxon>Sacoglossa</taxon>
        <taxon>Placobranchoidea</taxon>
        <taxon>Plakobranchidae</taxon>
        <taxon>Elysia</taxon>
    </lineage>
</organism>
<dbReference type="AlphaFoldDB" id="A0AAV4FZH8"/>
<dbReference type="EMBL" id="BMAT01001026">
    <property type="protein sequence ID" value="GFR78489.1"/>
    <property type="molecule type" value="Genomic_DNA"/>
</dbReference>
<dbReference type="PANTHER" id="PTHR12385">
    <property type="entry name" value="CHOLINE TRANSPORTER-LIKE (SLC FAMILY 44)"/>
    <property type="match status" value="1"/>
</dbReference>
<comment type="subcellular location">
    <subcellularLocation>
        <location evidence="7">Cell membrane</location>
        <topology evidence="7">Multi-pass membrane protein</topology>
    </subcellularLocation>
    <subcellularLocation>
        <location evidence="1">Membrane</location>
        <topology evidence="1">Multi-pass membrane protein</topology>
    </subcellularLocation>
</comment>
<comment type="function">
    <text evidence="7">Choline transporter.</text>
</comment>
<keyword evidence="6" id="KW-0325">Glycoprotein</keyword>
<evidence type="ECO:0000256" key="4">
    <source>
        <dbReference type="ARBA" id="ARBA00022989"/>
    </source>
</evidence>
<protein>
    <recommendedName>
        <fullName evidence="7">Choline transporter-like protein</fullName>
    </recommendedName>
</protein>
<evidence type="ECO:0000256" key="3">
    <source>
        <dbReference type="ARBA" id="ARBA00022692"/>
    </source>
</evidence>
<accession>A0AAV4FZH8</accession>
<keyword evidence="4" id="KW-1133">Transmembrane helix</keyword>
<proteinExistence type="inferred from homology"/>
<dbReference type="GO" id="GO:0005886">
    <property type="term" value="C:plasma membrane"/>
    <property type="evidence" value="ECO:0007669"/>
    <property type="project" value="UniProtKB-SubCell"/>
</dbReference>
<dbReference type="InterPro" id="IPR007603">
    <property type="entry name" value="Choline_transptr-like"/>
</dbReference>
<dbReference type="Proteomes" id="UP000762676">
    <property type="component" value="Unassembled WGS sequence"/>
</dbReference>
<sequence length="127" mass="14873">MIRIILEYIEYKLKDSENRVAKFIIKCLQCCFWCLEKFLKFLNKNAYIMIAIHGKNFCFSAKDAFMLIMRNIVRLQPCEFDIGHFSRSEGFSRGLAKVIVKAADDTWTEGRHGYIHSSRVITANRLL</sequence>
<evidence type="ECO:0000256" key="5">
    <source>
        <dbReference type="ARBA" id="ARBA00023136"/>
    </source>
</evidence>
<name>A0AAV4FZH8_9GAST</name>